<sequence length="191" mass="21692">MVHVIKVYYDSGNGIPEIRRLAVCSDVLTKFVFLEQKIVELYPILKDKSFRIAWKDSDDDLIQMSSDPELAQALANAEDGLIKLYITLQPREMPSISVAEAAEVNDAAKTNDANAAKTNQEVHPFVICDGCNNSVKGYRYKCLECKDFDLCSSCHADNKHPEHDMLKLTRPHSVSREWVFPGARHMWRGMF</sequence>
<dbReference type="SUPFAM" id="SSF57850">
    <property type="entry name" value="RING/U-box"/>
    <property type="match status" value="1"/>
</dbReference>
<evidence type="ECO:0000313" key="6">
    <source>
        <dbReference type="EMBL" id="KFM75689.1"/>
    </source>
</evidence>
<dbReference type="GO" id="GO:0035973">
    <property type="term" value="P:aggrephagy"/>
    <property type="evidence" value="ECO:0007669"/>
    <property type="project" value="TreeGrafter"/>
</dbReference>
<dbReference type="GO" id="GO:0005080">
    <property type="term" value="F:protein kinase C binding"/>
    <property type="evidence" value="ECO:0007669"/>
    <property type="project" value="TreeGrafter"/>
</dbReference>
<evidence type="ECO:0000256" key="2">
    <source>
        <dbReference type="ARBA" id="ARBA00022771"/>
    </source>
</evidence>
<dbReference type="GO" id="GO:0000423">
    <property type="term" value="P:mitophagy"/>
    <property type="evidence" value="ECO:0007669"/>
    <property type="project" value="TreeGrafter"/>
</dbReference>
<dbReference type="FunFam" id="3.30.60.90:FF:000016">
    <property type="entry name" value="Refractory to sigma P"/>
    <property type="match status" value="1"/>
</dbReference>
<dbReference type="PANTHER" id="PTHR15090">
    <property type="entry name" value="SEQUESTOSOME 1-RELATED"/>
    <property type="match status" value="1"/>
</dbReference>
<keyword evidence="7" id="KW-1185">Reference proteome</keyword>
<dbReference type="GO" id="GO:0008270">
    <property type="term" value="F:zinc ion binding"/>
    <property type="evidence" value="ECO:0007669"/>
    <property type="project" value="UniProtKB-KW"/>
</dbReference>
<dbReference type="PANTHER" id="PTHR15090:SF0">
    <property type="entry name" value="SEQUESTOSOME-1"/>
    <property type="match status" value="1"/>
</dbReference>
<dbReference type="GO" id="GO:0044753">
    <property type="term" value="C:amphisome"/>
    <property type="evidence" value="ECO:0007669"/>
    <property type="project" value="TreeGrafter"/>
</dbReference>
<accession>A0A087UEA0</accession>
<evidence type="ECO:0000313" key="7">
    <source>
        <dbReference type="Proteomes" id="UP000054359"/>
    </source>
</evidence>
<dbReference type="InterPro" id="IPR043145">
    <property type="entry name" value="Znf_ZZ_sf"/>
</dbReference>
<dbReference type="PROSITE" id="PS01357">
    <property type="entry name" value="ZF_ZZ_1"/>
    <property type="match status" value="1"/>
</dbReference>
<protein>
    <submittedName>
        <fullName evidence="6">Sequestosome-1</fullName>
    </submittedName>
</protein>
<dbReference type="Gene3D" id="3.10.20.90">
    <property type="entry name" value="Phosphatidylinositol 3-kinase Catalytic Subunit, Chain A, domain 1"/>
    <property type="match status" value="1"/>
</dbReference>
<reference evidence="6 7" key="1">
    <citation type="submission" date="2013-11" db="EMBL/GenBank/DDBJ databases">
        <title>Genome sequencing of Stegodyphus mimosarum.</title>
        <authorList>
            <person name="Bechsgaard J."/>
        </authorList>
    </citation>
    <scope>NUCLEOTIDE SEQUENCE [LARGE SCALE GENOMIC DNA]</scope>
</reference>
<gene>
    <name evidence="6" type="ORF">X975_23227</name>
</gene>
<evidence type="ECO:0000256" key="1">
    <source>
        <dbReference type="ARBA" id="ARBA00022723"/>
    </source>
</evidence>
<dbReference type="GO" id="GO:0007032">
    <property type="term" value="P:endosome organization"/>
    <property type="evidence" value="ECO:0007669"/>
    <property type="project" value="TreeGrafter"/>
</dbReference>
<dbReference type="EMBL" id="KK119421">
    <property type="protein sequence ID" value="KFM75689.1"/>
    <property type="molecule type" value="Genomic_DNA"/>
</dbReference>
<dbReference type="OrthoDB" id="6435257at2759"/>
<dbReference type="SMART" id="SM00291">
    <property type="entry name" value="ZnF_ZZ"/>
    <property type="match status" value="1"/>
</dbReference>
<name>A0A087UEA0_STEMI</name>
<dbReference type="GO" id="GO:0016235">
    <property type="term" value="C:aggresome"/>
    <property type="evidence" value="ECO:0007669"/>
    <property type="project" value="TreeGrafter"/>
</dbReference>
<organism evidence="6 7">
    <name type="scientific">Stegodyphus mimosarum</name>
    <name type="common">African social velvet spider</name>
    <dbReference type="NCBI Taxonomy" id="407821"/>
    <lineage>
        <taxon>Eukaryota</taxon>
        <taxon>Metazoa</taxon>
        <taxon>Ecdysozoa</taxon>
        <taxon>Arthropoda</taxon>
        <taxon>Chelicerata</taxon>
        <taxon>Arachnida</taxon>
        <taxon>Araneae</taxon>
        <taxon>Araneomorphae</taxon>
        <taxon>Entelegynae</taxon>
        <taxon>Eresoidea</taxon>
        <taxon>Eresidae</taxon>
        <taxon>Stegodyphus</taxon>
    </lineage>
</organism>
<dbReference type="GO" id="GO:0070530">
    <property type="term" value="F:K63-linked polyubiquitin modification-dependent protein binding"/>
    <property type="evidence" value="ECO:0007669"/>
    <property type="project" value="TreeGrafter"/>
</dbReference>
<evidence type="ECO:0000259" key="5">
    <source>
        <dbReference type="PROSITE" id="PS50135"/>
    </source>
</evidence>
<dbReference type="InterPro" id="IPR000433">
    <property type="entry name" value="Znf_ZZ"/>
</dbReference>
<dbReference type="Gene3D" id="3.30.60.90">
    <property type="match status" value="1"/>
</dbReference>
<dbReference type="InterPro" id="IPR052260">
    <property type="entry name" value="Autophagy_Rcpt_SigReg"/>
</dbReference>
<dbReference type="AlphaFoldDB" id="A0A087UEA0"/>
<keyword evidence="1" id="KW-0479">Metal-binding</keyword>
<dbReference type="FunFam" id="3.10.20.90:FF:000320">
    <property type="entry name" value="Predicted protein"/>
    <property type="match status" value="1"/>
</dbReference>
<keyword evidence="3" id="KW-0862">Zinc</keyword>
<evidence type="ECO:0000256" key="4">
    <source>
        <dbReference type="PROSITE-ProRule" id="PRU00228"/>
    </source>
</evidence>
<proteinExistence type="predicted"/>
<feature type="non-terminal residue" evidence="6">
    <location>
        <position position="191"/>
    </location>
</feature>
<keyword evidence="2 4" id="KW-0863">Zinc-finger</keyword>
<dbReference type="Proteomes" id="UP000054359">
    <property type="component" value="Unassembled WGS sequence"/>
</dbReference>
<feature type="domain" description="ZZ-type" evidence="5">
    <location>
        <begin position="123"/>
        <end position="173"/>
    </location>
</feature>
<dbReference type="SUPFAM" id="SSF54277">
    <property type="entry name" value="CAD &amp; PB1 domains"/>
    <property type="match status" value="1"/>
</dbReference>
<dbReference type="CDD" id="cd02340">
    <property type="entry name" value="ZZ_NBR1_like"/>
    <property type="match status" value="1"/>
</dbReference>
<dbReference type="Pfam" id="PF00569">
    <property type="entry name" value="ZZ"/>
    <property type="match status" value="1"/>
</dbReference>
<dbReference type="STRING" id="407821.A0A087UEA0"/>
<dbReference type="PROSITE" id="PS50135">
    <property type="entry name" value="ZF_ZZ_2"/>
    <property type="match status" value="1"/>
</dbReference>
<evidence type="ECO:0000256" key="3">
    <source>
        <dbReference type="ARBA" id="ARBA00022833"/>
    </source>
</evidence>